<evidence type="ECO:0000256" key="1">
    <source>
        <dbReference type="ARBA" id="ARBA00023002"/>
    </source>
</evidence>
<dbReference type="PANTHER" id="PTHR42949:SF3">
    <property type="entry name" value="ANAEROBIC GLYCEROL-3-PHOSPHATE DEHYDROGENASE SUBUNIT B"/>
    <property type="match status" value="1"/>
</dbReference>
<dbReference type="GO" id="GO:0016491">
    <property type="term" value="F:oxidoreductase activity"/>
    <property type="evidence" value="ECO:0007669"/>
    <property type="project" value="UniProtKB-KW"/>
</dbReference>
<dbReference type="InterPro" id="IPR042204">
    <property type="entry name" value="2Fe-2S-bd_N"/>
</dbReference>
<dbReference type="EMBL" id="JZEX01000159">
    <property type="protein sequence ID" value="KKB08447.1"/>
    <property type="molecule type" value="Genomic_DNA"/>
</dbReference>
<evidence type="ECO:0000259" key="2">
    <source>
        <dbReference type="Pfam" id="PF07992"/>
    </source>
</evidence>
<sequence>MKGQPNRLELDPRHAFAGHALDRTRPLRMRLNGHPIEGFAGDTVLSAAIANGLDTYGIHEGHPLALSLRFAPLVAPVDAPDHAVAMARLAAADGLDLVTLPAGASGRSALARAGRMLGRAPRSLGIRLDAAPVPPNAATDSAEARAVDMVVVGGGIAGMEAAVAAARGGLSVALVERRPMLGGDALLFGRTEGEEAPEDAISRLKREIVSLPDISAHVASEAVAINGHHVQIESVTLDGRRPKSTVTVLEARHIVVATGAVERLPLFAGNRLPGVVGTAEAFHLAHAYGVWPGRSAAVATVSNAAYRLAMLAADAGIAVPRILDRRPAPQSRFLEFCKAYGITMAGGVVPLSAARAPGAAALAVRTAVSIESYEKEEEPLVVDRFIVCGGWQPELTLWHMGGGRSHWQAGRLVAGEGPTHIVLAGAAAGYLGTQACLDSGRHAVARLLGEPHDSPRETMIDPAYETPDAAVPIARRESGAAPLAYLDGGASLAARPQASEPGLLARLRPSRRPKTLRLADQPRVLGIADVAAGVDLEAIPPAIAGDVARERALGAGEAFEPADIVHSPEEAPPHLVPDYLANRYGPNTTVWLVQSLERRRLETGSLIFINSDQANPAYAIGVVLGPLPGERGSAWALIGKIGATPGEGATLRDQNRPVPIRLVRPHDGVFEPAEAGSPPP</sequence>
<dbReference type="InterPro" id="IPR036188">
    <property type="entry name" value="FAD/NAD-bd_sf"/>
</dbReference>
<dbReference type="AlphaFoldDB" id="A0A0F5FJP1"/>
<dbReference type="STRING" id="443610.VE25_18690"/>
<protein>
    <recommendedName>
        <fullName evidence="2">FAD/NAD(P)-binding domain-containing protein</fullName>
    </recommendedName>
</protein>
<feature type="domain" description="FAD/NAD(P)-binding" evidence="2">
    <location>
        <begin position="148"/>
        <end position="330"/>
    </location>
</feature>
<dbReference type="PANTHER" id="PTHR42949">
    <property type="entry name" value="ANAEROBIC GLYCEROL-3-PHOSPHATE DEHYDROGENASE SUBUNIT B"/>
    <property type="match status" value="1"/>
</dbReference>
<dbReference type="InterPro" id="IPR051691">
    <property type="entry name" value="Metab_Enz_Cyan_OpOx_G3PDH"/>
</dbReference>
<organism evidence="3 4">
    <name type="scientific">Devosia geojensis</name>
    <dbReference type="NCBI Taxonomy" id="443610"/>
    <lineage>
        <taxon>Bacteria</taxon>
        <taxon>Pseudomonadati</taxon>
        <taxon>Pseudomonadota</taxon>
        <taxon>Alphaproteobacteria</taxon>
        <taxon>Hyphomicrobiales</taxon>
        <taxon>Devosiaceae</taxon>
        <taxon>Devosia</taxon>
    </lineage>
</organism>
<proteinExistence type="predicted"/>
<dbReference type="PRINTS" id="PR00368">
    <property type="entry name" value="FADPNR"/>
</dbReference>
<dbReference type="PATRIC" id="fig|443610.3.peg.2045"/>
<name>A0A0F5FJP1_9HYPH</name>
<dbReference type="OrthoDB" id="5287468at2"/>
<dbReference type="Gene3D" id="3.50.50.60">
    <property type="entry name" value="FAD/NAD(P)-binding domain"/>
    <property type="match status" value="1"/>
</dbReference>
<keyword evidence="4" id="KW-1185">Reference proteome</keyword>
<dbReference type="SUPFAM" id="SSF51905">
    <property type="entry name" value="FAD/NAD(P)-binding domain"/>
    <property type="match status" value="1"/>
</dbReference>
<comment type="caution">
    <text evidence="3">The sequence shown here is derived from an EMBL/GenBank/DDBJ whole genome shotgun (WGS) entry which is preliminary data.</text>
</comment>
<reference evidence="3 4" key="1">
    <citation type="submission" date="2015-03" db="EMBL/GenBank/DDBJ databases">
        <authorList>
            <person name="Hassan Y.I."/>
            <person name="Lepp D."/>
            <person name="Li X.-Z."/>
            <person name="Zhou T."/>
        </authorList>
    </citation>
    <scope>NUCLEOTIDE SEQUENCE [LARGE SCALE GENOMIC DNA]</scope>
    <source>
        <strain evidence="3 4">BD-c194</strain>
    </source>
</reference>
<accession>A0A0F5FJP1</accession>
<keyword evidence="1" id="KW-0560">Oxidoreductase</keyword>
<dbReference type="RefSeq" id="WP_046110186.1">
    <property type="nucleotide sequence ID" value="NZ_JZEX01000159.1"/>
</dbReference>
<gene>
    <name evidence="3" type="ORF">VE25_18690</name>
</gene>
<dbReference type="Gene3D" id="3.10.20.440">
    <property type="entry name" value="2Fe-2S iron-sulphur cluster binding domain, sarcosine oxidase, alpha subunit, N-terminal domain"/>
    <property type="match status" value="1"/>
</dbReference>
<evidence type="ECO:0000313" key="3">
    <source>
        <dbReference type="EMBL" id="KKB08447.1"/>
    </source>
</evidence>
<dbReference type="PRINTS" id="PR00469">
    <property type="entry name" value="PNDRDTASEII"/>
</dbReference>
<dbReference type="InterPro" id="IPR023753">
    <property type="entry name" value="FAD/NAD-binding_dom"/>
</dbReference>
<dbReference type="Proteomes" id="UP000033632">
    <property type="component" value="Unassembled WGS sequence"/>
</dbReference>
<dbReference type="Pfam" id="PF07992">
    <property type="entry name" value="Pyr_redox_2"/>
    <property type="match status" value="1"/>
</dbReference>
<evidence type="ECO:0000313" key="4">
    <source>
        <dbReference type="Proteomes" id="UP000033632"/>
    </source>
</evidence>